<sequence>MAKLFKLFDPYIALMLVMIGLAAVVPVYGKGAAAAGTTADVAIAFLFFLYGTRLSPKAAIAGFVQWKLQIAVLLCTFALFPVLGVGISHLMAGFLPHALLVGVVVLCMMPSTVQSSIAFTSVARGNVAAALCAASLSNILGVFISPLLVGWMFQTSGVTLSFDVFRDILLQLLAPFLAGQLARPWIGEWIQRHKQILGYADRGSILLIIYVAFSKGMVDNVWGGVRPMDLLILIVVLTLLLAFILALTHFVGRRVLSLPIEDSIVLQFCGSKKSLASGLPIASLLFPGPQLSLILLPLMLFHQIELIVCAVLARRYGAKADRRAVSDPGTNPVAAPAT</sequence>
<feature type="transmembrane region" description="Helical" evidence="1">
    <location>
        <begin position="230"/>
        <end position="252"/>
    </location>
</feature>
<protein>
    <submittedName>
        <fullName evidence="2">Bile acid:sodium symporter</fullName>
    </submittedName>
</protein>
<dbReference type="PANTHER" id="PTHR18640:SF5">
    <property type="entry name" value="SODIUM_BILE ACID COTRANSPORTER 7"/>
    <property type="match status" value="1"/>
</dbReference>
<feature type="transmembrane region" description="Helical" evidence="1">
    <location>
        <begin position="98"/>
        <end position="120"/>
    </location>
</feature>
<feature type="transmembrane region" description="Helical" evidence="1">
    <location>
        <begin position="31"/>
        <end position="50"/>
    </location>
</feature>
<dbReference type="PIRSF" id="PIRSF026166">
    <property type="entry name" value="UCP026166"/>
    <property type="match status" value="1"/>
</dbReference>
<keyword evidence="1" id="KW-0472">Membrane</keyword>
<dbReference type="EMBL" id="JAMLDX010000010">
    <property type="protein sequence ID" value="MCP3731416.1"/>
    <property type="molecule type" value="Genomic_DNA"/>
</dbReference>
<name>A0A9X2HHR3_9SPHN</name>
<keyword evidence="1" id="KW-1133">Transmembrane helix</keyword>
<dbReference type="InterPro" id="IPR016833">
    <property type="entry name" value="Put_Na-Bile_cotransptr"/>
</dbReference>
<dbReference type="Pfam" id="PF13593">
    <property type="entry name" value="SBF_like"/>
    <property type="match status" value="1"/>
</dbReference>
<dbReference type="InterPro" id="IPR038770">
    <property type="entry name" value="Na+/solute_symporter_sf"/>
</dbReference>
<reference evidence="2" key="1">
    <citation type="submission" date="2022-05" db="EMBL/GenBank/DDBJ databases">
        <title>Sphingomonas sp. strain MG17 Genome sequencing and assembly.</title>
        <authorList>
            <person name="Kim I."/>
        </authorList>
    </citation>
    <scope>NUCLEOTIDE SEQUENCE</scope>
    <source>
        <strain evidence="2">MG17</strain>
    </source>
</reference>
<feature type="transmembrane region" description="Helical" evidence="1">
    <location>
        <begin position="127"/>
        <end position="148"/>
    </location>
</feature>
<feature type="transmembrane region" description="Helical" evidence="1">
    <location>
        <begin position="168"/>
        <end position="187"/>
    </location>
</feature>
<dbReference type="Proteomes" id="UP001139451">
    <property type="component" value="Unassembled WGS sequence"/>
</dbReference>
<dbReference type="PANTHER" id="PTHR18640">
    <property type="entry name" value="SOLUTE CARRIER FAMILY 10 MEMBER 7"/>
    <property type="match status" value="1"/>
</dbReference>
<keyword evidence="3" id="KW-1185">Reference proteome</keyword>
<dbReference type="Gene3D" id="1.20.1530.20">
    <property type="match status" value="1"/>
</dbReference>
<proteinExistence type="predicted"/>
<organism evidence="2 3">
    <name type="scientific">Sphingomonas tagetis</name>
    <dbReference type="NCBI Taxonomy" id="2949092"/>
    <lineage>
        <taxon>Bacteria</taxon>
        <taxon>Pseudomonadati</taxon>
        <taxon>Pseudomonadota</taxon>
        <taxon>Alphaproteobacteria</taxon>
        <taxon>Sphingomonadales</taxon>
        <taxon>Sphingomonadaceae</taxon>
        <taxon>Sphingomonas</taxon>
    </lineage>
</organism>
<evidence type="ECO:0000256" key="1">
    <source>
        <dbReference type="SAM" id="Phobius"/>
    </source>
</evidence>
<evidence type="ECO:0000313" key="2">
    <source>
        <dbReference type="EMBL" id="MCP3731416.1"/>
    </source>
</evidence>
<dbReference type="RefSeq" id="WP_254294021.1">
    <property type="nucleotide sequence ID" value="NZ_JAMLDX010000010.1"/>
</dbReference>
<gene>
    <name evidence="2" type="ORF">M9978_13380</name>
</gene>
<evidence type="ECO:0000313" key="3">
    <source>
        <dbReference type="Proteomes" id="UP001139451"/>
    </source>
</evidence>
<feature type="transmembrane region" description="Helical" evidence="1">
    <location>
        <begin position="70"/>
        <end position="92"/>
    </location>
</feature>
<dbReference type="AlphaFoldDB" id="A0A9X2HHR3"/>
<feature type="transmembrane region" description="Helical" evidence="1">
    <location>
        <begin position="7"/>
        <end position="25"/>
    </location>
</feature>
<dbReference type="GO" id="GO:0005886">
    <property type="term" value="C:plasma membrane"/>
    <property type="evidence" value="ECO:0007669"/>
    <property type="project" value="TreeGrafter"/>
</dbReference>
<feature type="transmembrane region" description="Helical" evidence="1">
    <location>
        <begin position="292"/>
        <end position="313"/>
    </location>
</feature>
<keyword evidence="1" id="KW-0812">Transmembrane</keyword>
<accession>A0A9X2HHR3</accession>
<comment type="caution">
    <text evidence="2">The sequence shown here is derived from an EMBL/GenBank/DDBJ whole genome shotgun (WGS) entry which is preliminary data.</text>
</comment>